<dbReference type="EMBL" id="FMTT01000004">
    <property type="protein sequence ID" value="SCW36396.1"/>
    <property type="molecule type" value="Genomic_DNA"/>
</dbReference>
<name>A0A1G4PVV6_9BACL</name>
<dbReference type="AlphaFoldDB" id="A0A1G4PVV6"/>
<accession>A0A1G4PVV6</accession>
<evidence type="ECO:0000313" key="2">
    <source>
        <dbReference type="Proteomes" id="UP000198601"/>
    </source>
</evidence>
<organism evidence="1 2">
    <name type="scientific">Paenibacillus tianmuensis</name>
    <dbReference type="NCBI Taxonomy" id="624147"/>
    <lineage>
        <taxon>Bacteria</taxon>
        <taxon>Bacillati</taxon>
        <taxon>Bacillota</taxon>
        <taxon>Bacilli</taxon>
        <taxon>Bacillales</taxon>
        <taxon>Paenibacillaceae</taxon>
        <taxon>Paenibacillus</taxon>
    </lineage>
</organism>
<proteinExistence type="predicted"/>
<keyword evidence="2" id="KW-1185">Reference proteome</keyword>
<reference evidence="2" key="1">
    <citation type="submission" date="2016-10" db="EMBL/GenBank/DDBJ databases">
        <authorList>
            <person name="Varghese N."/>
            <person name="Submissions S."/>
        </authorList>
    </citation>
    <scope>NUCLEOTIDE SEQUENCE [LARGE SCALE GENOMIC DNA]</scope>
    <source>
        <strain evidence="2">CGMCC 1.8946</strain>
    </source>
</reference>
<dbReference type="STRING" id="624147.SAMN04487970_100493"/>
<protein>
    <submittedName>
        <fullName evidence="1">Uncharacterized protein</fullName>
    </submittedName>
</protein>
<evidence type="ECO:0000313" key="1">
    <source>
        <dbReference type="EMBL" id="SCW36396.1"/>
    </source>
</evidence>
<gene>
    <name evidence="1" type="ORF">SAMN04487970_100493</name>
</gene>
<dbReference type="Proteomes" id="UP000198601">
    <property type="component" value="Unassembled WGS sequence"/>
</dbReference>
<sequence>MKMKVVAEEKPRLGCKIRSGDGMPVLVHKDKVVPDQPGLYFCVSAYSIIVKDCYVVN</sequence>